<evidence type="ECO:0000313" key="2">
    <source>
        <dbReference type="Proteomes" id="UP000004198"/>
    </source>
</evidence>
<dbReference type="Proteomes" id="UP000004198">
    <property type="component" value="Unassembled WGS sequence"/>
</dbReference>
<keyword evidence="2" id="KW-1185">Reference proteome</keyword>
<proteinExistence type="predicted"/>
<dbReference type="eggNOG" id="ENOG5030GFC">
    <property type="taxonomic scope" value="Bacteria"/>
</dbReference>
<protein>
    <submittedName>
        <fullName evidence="1">Uncharacterized protein</fullName>
    </submittedName>
</protein>
<organism evidence="1 2">
    <name type="scientific">Clostridium carboxidivorans P7</name>
    <dbReference type="NCBI Taxonomy" id="536227"/>
    <lineage>
        <taxon>Bacteria</taxon>
        <taxon>Bacillati</taxon>
        <taxon>Bacillota</taxon>
        <taxon>Clostridia</taxon>
        <taxon>Eubacteriales</taxon>
        <taxon>Clostridiaceae</taxon>
        <taxon>Clostridium</taxon>
    </lineage>
</organism>
<dbReference type="AlphaFoldDB" id="C6PNS3"/>
<gene>
    <name evidence="1" type="ORF">CcarbDRAFT_0440</name>
</gene>
<dbReference type="OrthoDB" id="1902494at2"/>
<dbReference type="RefSeq" id="WP_007059325.1">
    <property type="nucleotide sequence ID" value="NZ_ACVI01000005.1"/>
</dbReference>
<name>C6PNS3_9CLOT</name>
<dbReference type="STRING" id="536227.Ccar_10810"/>
<evidence type="ECO:0000313" key="1">
    <source>
        <dbReference type="EMBL" id="EET89001.1"/>
    </source>
</evidence>
<comment type="caution">
    <text evidence="1">The sequence shown here is derived from an EMBL/GenBank/DDBJ whole genome shotgun (WGS) entry which is preliminary data.</text>
</comment>
<accession>C6PNS3</accession>
<reference evidence="1 2" key="1">
    <citation type="submission" date="2009-06" db="EMBL/GenBank/DDBJ databases">
        <title>The draft genome of Clostridium carboxidivorans P7.</title>
        <authorList>
            <consortium name="US DOE Joint Genome Institute (JGI-PGF)"/>
            <person name="Lucas S."/>
            <person name="Copeland A."/>
            <person name="Lapidus A."/>
            <person name="Glavina del Rio T."/>
            <person name="Tice H."/>
            <person name="Bruce D."/>
            <person name="Goodwin L."/>
            <person name="Pitluck S."/>
            <person name="Larimer F."/>
            <person name="Land M.L."/>
            <person name="Hauser L."/>
            <person name="Hemme C.L."/>
        </authorList>
    </citation>
    <scope>NUCLEOTIDE SEQUENCE [LARGE SCALE GENOMIC DNA]</scope>
    <source>
        <strain evidence="1 2">P7</strain>
    </source>
</reference>
<sequence length="148" mass="16600">MIAGGTALYRICFNNIDSDQYLSSNVLEKSIEQHQNDKMGKNSRSFDFKKFDGQWSLIQFTSNKGNEINIVDNTKINSGKFYIVVLDSKNNIVAKKNELKDKGNISFSTPKDGKYAIKIAGSNASGNFDISVNARNNVDISHKDFFDE</sequence>
<dbReference type="EMBL" id="ACVI01000005">
    <property type="protein sequence ID" value="EET89001.1"/>
    <property type="molecule type" value="Genomic_DNA"/>
</dbReference>
<dbReference type="Gene3D" id="2.60.120.380">
    <property type="match status" value="1"/>
</dbReference>